<evidence type="ECO:0000256" key="2">
    <source>
        <dbReference type="ARBA" id="ARBA00004141"/>
    </source>
</evidence>
<comment type="subunit">
    <text evidence="11">Part of an enzyme complex containing four subunits: a flavoprotein, an iron-sulfur protein, plus two membrane-anchoring proteins, SdhC and SdhD. The complex can form homotrimers.</text>
</comment>
<dbReference type="RefSeq" id="WP_222872476.1">
    <property type="nucleotide sequence ID" value="NZ_CP039704.1"/>
</dbReference>
<dbReference type="PANTHER" id="PTHR10978:SF5">
    <property type="entry name" value="SUCCINATE DEHYDROGENASE CYTOCHROME B560 SUBUNIT, MITOCHONDRIAL"/>
    <property type="match status" value="1"/>
</dbReference>
<dbReference type="PROSITE" id="PS01000">
    <property type="entry name" value="SDH_CYT_1"/>
    <property type="match status" value="1"/>
</dbReference>
<sequence>MAETRARPLSPHLQVYEWRPNMAVSILHRATGLGMALVGGIVLVWWLSAAASGEGAYGHFLGLIGSPLGLLVLIGLTWGFFQHLCSGLRHLFMDTGAGYDPAFSRKTAAFTFVASTVLTLAVWVYVLAF</sequence>
<dbReference type="PIRSF" id="PIRSF000178">
    <property type="entry name" value="SDH_cyt_b560"/>
    <property type="match status" value="1"/>
</dbReference>
<evidence type="ECO:0000256" key="7">
    <source>
        <dbReference type="ARBA" id="ARBA00022723"/>
    </source>
</evidence>
<dbReference type="PROSITE" id="PS01001">
    <property type="entry name" value="SDH_CYT_2"/>
    <property type="match status" value="1"/>
</dbReference>
<dbReference type="CDD" id="cd03499">
    <property type="entry name" value="SQR_TypeC_SdhC"/>
    <property type="match status" value="1"/>
</dbReference>
<evidence type="ECO:0000256" key="9">
    <source>
        <dbReference type="ARBA" id="ARBA00023004"/>
    </source>
</evidence>
<evidence type="ECO:0000256" key="11">
    <source>
        <dbReference type="ARBA" id="ARBA00025912"/>
    </source>
</evidence>
<dbReference type="NCBIfam" id="TIGR02970">
    <property type="entry name" value="succ_dehyd_cytB"/>
    <property type="match status" value="1"/>
</dbReference>
<evidence type="ECO:0000256" key="4">
    <source>
        <dbReference type="ARBA" id="ARBA00020076"/>
    </source>
</evidence>
<keyword evidence="8 13" id="KW-1133">Transmembrane helix</keyword>
<dbReference type="Gene3D" id="1.20.1300.10">
    <property type="entry name" value="Fumarate reductase/succinate dehydrogenase, transmembrane subunit"/>
    <property type="match status" value="1"/>
</dbReference>
<dbReference type="Pfam" id="PF01127">
    <property type="entry name" value="Sdh_cyt"/>
    <property type="match status" value="1"/>
</dbReference>
<protein>
    <recommendedName>
        <fullName evidence="4">Succinate dehydrogenase cytochrome b556 subunit</fullName>
    </recommendedName>
</protein>
<gene>
    <name evidence="14" type="primary">sdhC</name>
    <name evidence="14" type="ORF">E6W36_09275</name>
</gene>
<dbReference type="AlphaFoldDB" id="A0A4D7C709"/>
<comment type="similarity">
    <text evidence="3">Belongs to the cytochrome b560 family.</text>
</comment>
<proteinExistence type="inferred from homology"/>
<evidence type="ECO:0000256" key="6">
    <source>
        <dbReference type="ARBA" id="ARBA00022692"/>
    </source>
</evidence>
<keyword evidence="9 12" id="KW-0408">Iron</keyword>
<dbReference type="InterPro" id="IPR000701">
    <property type="entry name" value="SuccDH_FuR_B_TM-su"/>
</dbReference>
<dbReference type="GO" id="GO:0006099">
    <property type="term" value="P:tricarboxylic acid cycle"/>
    <property type="evidence" value="ECO:0007669"/>
    <property type="project" value="InterPro"/>
</dbReference>
<evidence type="ECO:0000313" key="15">
    <source>
        <dbReference type="Proteomes" id="UP000298714"/>
    </source>
</evidence>
<comment type="cofactor">
    <cofactor evidence="12">
        <name>heme</name>
        <dbReference type="ChEBI" id="CHEBI:30413"/>
    </cofactor>
    <text evidence="12">The heme is bound between the two transmembrane subunits.</text>
</comment>
<evidence type="ECO:0000256" key="3">
    <source>
        <dbReference type="ARBA" id="ARBA00007244"/>
    </source>
</evidence>
<dbReference type="GO" id="GO:0009055">
    <property type="term" value="F:electron transfer activity"/>
    <property type="evidence" value="ECO:0007669"/>
    <property type="project" value="InterPro"/>
</dbReference>
<dbReference type="InterPro" id="IPR034804">
    <property type="entry name" value="SQR/QFR_C/D"/>
</dbReference>
<dbReference type="PANTHER" id="PTHR10978">
    <property type="entry name" value="SUCCINATE DEHYDROGENASE CYTOCHROME B560 SUBUNIT"/>
    <property type="match status" value="1"/>
</dbReference>
<evidence type="ECO:0000256" key="1">
    <source>
        <dbReference type="ARBA" id="ARBA00004050"/>
    </source>
</evidence>
<evidence type="ECO:0000256" key="12">
    <source>
        <dbReference type="PIRSR" id="PIRSR000178-1"/>
    </source>
</evidence>
<name>A0A4D7C709_9SPHN</name>
<evidence type="ECO:0000256" key="8">
    <source>
        <dbReference type="ARBA" id="ARBA00022989"/>
    </source>
</evidence>
<evidence type="ECO:0000313" key="14">
    <source>
        <dbReference type="EMBL" id="QCI79655.1"/>
    </source>
</evidence>
<keyword evidence="6 13" id="KW-0812">Transmembrane</keyword>
<keyword evidence="7 12" id="KW-0479">Metal-binding</keyword>
<feature type="transmembrane region" description="Helical" evidence="13">
    <location>
        <begin position="108"/>
        <end position="128"/>
    </location>
</feature>
<dbReference type="InterPro" id="IPR018495">
    <property type="entry name" value="Succ_DH_cyt_bsu_CS"/>
</dbReference>
<feature type="binding site" description="axial binding residue" evidence="12">
    <location>
        <position position="83"/>
    </location>
    <ligand>
        <name>heme</name>
        <dbReference type="ChEBI" id="CHEBI:30413"/>
        <note>ligand shared with second transmembrane subunit</note>
    </ligand>
    <ligandPart>
        <name>Fe</name>
        <dbReference type="ChEBI" id="CHEBI:18248"/>
    </ligandPart>
</feature>
<reference evidence="15" key="1">
    <citation type="submission" date="2019-04" db="EMBL/GenBank/DDBJ databases">
        <title>Complete genome sequence of Sphingomonas sp. W1-2-3.</title>
        <authorList>
            <person name="Im W.T."/>
        </authorList>
    </citation>
    <scope>NUCLEOTIDE SEQUENCE [LARGE SCALE GENOMIC DNA]</scope>
    <source>
        <strain evidence="15">W1-2-3</strain>
    </source>
</reference>
<organism evidence="14 15">
    <name type="scientific">Hankyongella ginsenosidimutans</name>
    <dbReference type="NCBI Taxonomy" id="1763828"/>
    <lineage>
        <taxon>Bacteria</taxon>
        <taxon>Pseudomonadati</taxon>
        <taxon>Pseudomonadota</taxon>
        <taxon>Alphaproteobacteria</taxon>
        <taxon>Sphingomonadales</taxon>
        <taxon>Sphingomonadaceae</taxon>
        <taxon>Hankyongella</taxon>
    </lineage>
</organism>
<dbReference type="KEGG" id="hgn:E6W36_09275"/>
<dbReference type="GO" id="GO:0046872">
    <property type="term" value="F:metal ion binding"/>
    <property type="evidence" value="ECO:0007669"/>
    <property type="project" value="UniProtKB-KW"/>
</dbReference>
<dbReference type="Proteomes" id="UP000298714">
    <property type="component" value="Chromosome"/>
</dbReference>
<keyword evidence="10 13" id="KW-0472">Membrane</keyword>
<evidence type="ECO:0000256" key="5">
    <source>
        <dbReference type="ARBA" id="ARBA00022617"/>
    </source>
</evidence>
<accession>A0A4D7C709</accession>
<keyword evidence="15" id="KW-1185">Reference proteome</keyword>
<comment type="subcellular location">
    <subcellularLocation>
        <location evidence="2">Membrane</location>
        <topology evidence="2">Multi-pass membrane protein</topology>
    </subcellularLocation>
</comment>
<dbReference type="SUPFAM" id="SSF81343">
    <property type="entry name" value="Fumarate reductase respiratory complex transmembrane subunits"/>
    <property type="match status" value="1"/>
</dbReference>
<evidence type="ECO:0000256" key="10">
    <source>
        <dbReference type="ARBA" id="ARBA00023136"/>
    </source>
</evidence>
<evidence type="ECO:0000256" key="13">
    <source>
        <dbReference type="SAM" id="Phobius"/>
    </source>
</evidence>
<feature type="transmembrane region" description="Helical" evidence="13">
    <location>
        <begin position="60"/>
        <end position="81"/>
    </location>
</feature>
<comment type="function">
    <text evidence="1">Membrane-anchoring subunit of succinate dehydrogenase (SDH).</text>
</comment>
<dbReference type="GO" id="GO:0016020">
    <property type="term" value="C:membrane"/>
    <property type="evidence" value="ECO:0007669"/>
    <property type="project" value="UniProtKB-SubCell"/>
</dbReference>
<feature type="transmembrane region" description="Helical" evidence="13">
    <location>
        <begin position="26"/>
        <end position="48"/>
    </location>
</feature>
<keyword evidence="5 12" id="KW-0349">Heme</keyword>
<dbReference type="InterPro" id="IPR014314">
    <property type="entry name" value="Succ_DH_cytb556"/>
</dbReference>
<dbReference type="EMBL" id="CP039704">
    <property type="protein sequence ID" value="QCI79655.1"/>
    <property type="molecule type" value="Genomic_DNA"/>
</dbReference>